<gene>
    <name evidence="4" type="ORF">OHA91_37215</name>
</gene>
<proteinExistence type="predicted"/>
<dbReference type="Gene3D" id="3.10.580.10">
    <property type="entry name" value="CBS-domain"/>
    <property type="match status" value="1"/>
</dbReference>
<evidence type="ECO:0000313" key="4">
    <source>
        <dbReference type="EMBL" id="WUN83652.1"/>
    </source>
</evidence>
<dbReference type="InterPro" id="IPR051257">
    <property type="entry name" value="Diverse_CBS-Domain"/>
</dbReference>
<feature type="domain" description="CBS" evidence="3">
    <location>
        <begin position="74"/>
        <end position="130"/>
    </location>
</feature>
<dbReference type="CDD" id="cd04622">
    <property type="entry name" value="CBS_pair_HRP1_like"/>
    <property type="match status" value="1"/>
</dbReference>
<evidence type="ECO:0000313" key="5">
    <source>
        <dbReference type="Proteomes" id="UP001432312"/>
    </source>
</evidence>
<dbReference type="GeneID" id="95501815"/>
<evidence type="ECO:0000259" key="3">
    <source>
        <dbReference type="PROSITE" id="PS51371"/>
    </source>
</evidence>
<dbReference type="RefSeq" id="WP_031151825.1">
    <property type="nucleotide sequence ID" value="NZ_CP108036.1"/>
</dbReference>
<keyword evidence="5" id="KW-1185">Reference proteome</keyword>
<dbReference type="PROSITE" id="PS51371">
    <property type="entry name" value="CBS"/>
    <property type="match status" value="2"/>
</dbReference>
<feature type="domain" description="CBS" evidence="3">
    <location>
        <begin position="9"/>
        <end position="65"/>
    </location>
</feature>
<keyword evidence="1 2" id="KW-0129">CBS domain</keyword>
<sequence length="144" mass="15704">MTRRVHEVMTRNPVTVERLTSLAEAARVMRDAGIGDVLVVDQGRLCGILTDRDLVVRGLAEDRDPAETTVQAICSAEPRTVGPDDHVDEAVDLMRRHALRRLPVRNGSGELVGIVTLGDLEVERDPGSPLAAIAAAEEARHRDR</sequence>
<dbReference type="EMBL" id="CP108036">
    <property type="protein sequence ID" value="WUN83652.1"/>
    <property type="molecule type" value="Genomic_DNA"/>
</dbReference>
<name>A0ABZ1QLU1_9ACTN</name>
<dbReference type="SUPFAM" id="SSF54631">
    <property type="entry name" value="CBS-domain pair"/>
    <property type="match status" value="1"/>
</dbReference>
<reference evidence="4" key="1">
    <citation type="submission" date="2022-10" db="EMBL/GenBank/DDBJ databases">
        <title>The complete genomes of actinobacterial strains from the NBC collection.</title>
        <authorList>
            <person name="Joergensen T.S."/>
            <person name="Alvarez Arevalo M."/>
            <person name="Sterndorff E.B."/>
            <person name="Faurdal D."/>
            <person name="Vuksanovic O."/>
            <person name="Mourched A.-S."/>
            <person name="Charusanti P."/>
            <person name="Shaw S."/>
            <person name="Blin K."/>
            <person name="Weber T."/>
        </authorList>
    </citation>
    <scope>NUCLEOTIDE SEQUENCE</scope>
    <source>
        <strain evidence="4">NBC_00303</strain>
    </source>
</reference>
<accession>A0ABZ1QLU1</accession>
<dbReference type="Proteomes" id="UP001432312">
    <property type="component" value="Chromosome"/>
</dbReference>
<evidence type="ECO:0000256" key="2">
    <source>
        <dbReference type="PROSITE-ProRule" id="PRU00703"/>
    </source>
</evidence>
<dbReference type="InterPro" id="IPR046342">
    <property type="entry name" value="CBS_dom_sf"/>
</dbReference>
<dbReference type="InterPro" id="IPR000644">
    <property type="entry name" value="CBS_dom"/>
</dbReference>
<dbReference type="PANTHER" id="PTHR43080">
    <property type="entry name" value="CBS DOMAIN-CONTAINING PROTEIN CBSX3, MITOCHONDRIAL"/>
    <property type="match status" value="1"/>
</dbReference>
<dbReference type="PANTHER" id="PTHR43080:SF2">
    <property type="entry name" value="CBS DOMAIN-CONTAINING PROTEIN"/>
    <property type="match status" value="1"/>
</dbReference>
<dbReference type="SMART" id="SM00116">
    <property type="entry name" value="CBS"/>
    <property type="match status" value="2"/>
</dbReference>
<organism evidence="4 5">
    <name type="scientific">Streptomyces erythrochromogenes</name>
    <dbReference type="NCBI Taxonomy" id="285574"/>
    <lineage>
        <taxon>Bacteria</taxon>
        <taxon>Bacillati</taxon>
        <taxon>Actinomycetota</taxon>
        <taxon>Actinomycetes</taxon>
        <taxon>Kitasatosporales</taxon>
        <taxon>Streptomycetaceae</taxon>
        <taxon>Streptomyces</taxon>
    </lineage>
</organism>
<evidence type="ECO:0000256" key="1">
    <source>
        <dbReference type="ARBA" id="ARBA00023122"/>
    </source>
</evidence>
<dbReference type="Pfam" id="PF00571">
    <property type="entry name" value="CBS"/>
    <property type="match status" value="2"/>
</dbReference>
<protein>
    <submittedName>
        <fullName evidence="4">CBS domain-containing protein</fullName>
    </submittedName>
</protein>